<accession>A0A1L7WLD5</accession>
<dbReference type="Proteomes" id="UP000184330">
    <property type="component" value="Unassembled WGS sequence"/>
</dbReference>
<evidence type="ECO:0000259" key="2">
    <source>
        <dbReference type="Pfam" id="PF13460"/>
    </source>
</evidence>
<reference evidence="3 4" key="1">
    <citation type="submission" date="2016-03" db="EMBL/GenBank/DDBJ databases">
        <authorList>
            <person name="Ploux O."/>
        </authorList>
    </citation>
    <scope>NUCLEOTIDE SEQUENCE [LARGE SCALE GENOMIC DNA]</scope>
    <source>
        <strain evidence="3 4">UAMH 11012</strain>
    </source>
</reference>
<organism evidence="3 4">
    <name type="scientific">Phialocephala subalpina</name>
    <dbReference type="NCBI Taxonomy" id="576137"/>
    <lineage>
        <taxon>Eukaryota</taxon>
        <taxon>Fungi</taxon>
        <taxon>Dikarya</taxon>
        <taxon>Ascomycota</taxon>
        <taxon>Pezizomycotina</taxon>
        <taxon>Leotiomycetes</taxon>
        <taxon>Helotiales</taxon>
        <taxon>Mollisiaceae</taxon>
        <taxon>Phialocephala</taxon>
        <taxon>Phialocephala fortinii species complex</taxon>
    </lineage>
</organism>
<name>A0A1L7WLD5_9HELO</name>
<keyword evidence="4" id="KW-1185">Reference proteome</keyword>
<comment type="similarity">
    <text evidence="1">Belongs to the avfA family.</text>
</comment>
<gene>
    <name evidence="3" type="ORF">PAC_03477</name>
</gene>
<dbReference type="InterPro" id="IPR051606">
    <property type="entry name" value="Polyketide_Oxido-like"/>
</dbReference>
<evidence type="ECO:0000256" key="1">
    <source>
        <dbReference type="ARBA" id="ARBA00038376"/>
    </source>
</evidence>
<dbReference type="STRING" id="576137.A0A1L7WLD5"/>
<dbReference type="InterPro" id="IPR036291">
    <property type="entry name" value="NAD(P)-bd_dom_sf"/>
</dbReference>
<dbReference type="Gene3D" id="3.40.50.720">
    <property type="entry name" value="NAD(P)-binding Rossmann-like Domain"/>
    <property type="match status" value="1"/>
</dbReference>
<evidence type="ECO:0000313" key="3">
    <source>
        <dbReference type="EMBL" id="CZR53597.1"/>
    </source>
</evidence>
<dbReference type="Pfam" id="PF13460">
    <property type="entry name" value="NAD_binding_10"/>
    <property type="match status" value="1"/>
</dbReference>
<dbReference type="SUPFAM" id="SSF51735">
    <property type="entry name" value="NAD(P)-binding Rossmann-fold domains"/>
    <property type="match status" value="1"/>
</dbReference>
<dbReference type="GO" id="GO:0004074">
    <property type="term" value="F:biliverdin reductase [NAD(P)H] activity"/>
    <property type="evidence" value="ECO:0007669"/>
    <property type="project" value="TreeGrafter"/>
</dbReference>
<dbReference type="EMBL" id="FJOG01000004">
    <property type="protein sequence ID" value="CZR53597.1"/>
    <property type="molecule type" value="Genomic_DNA"/>
</dbReference>
<dbReference type="AlphaFoldDB" id="A0A1L7WLD5"/>
<sequence>MHILILGGTGRVGRLIIAQALSRGHQVTALVRSPSSLTPQPNLNIIEGQSTSQSDISTALSSSPTNPLSAVIIALASVRETESPFSKSISPPRLMTDTHKAVIAAMKSCSPPITRLITISSFGVGDSKPFVFWPMRYLLSHFGIGAAFEDHNALEPVVRESGLEWTLVRSVMMGDGGKGEVKVFGERGEGIGWMPKIGREAVAGFVIEECLEGGKWVDGTPVIANA</sequence>
<dbReference type="PANTHER" id="PTHR43355:SF2">
    <property type="entry name" value="FLAVIN REDUCTASE (NADPH)"/>
    <property type="match status" value="1"/>
</dbReference>
<dbReference type="PANTHER" id="PTHR43355">
    <property type="entry name" value="FLAVIN REDUCTASE (NADPH)"/>
    <property type="match status" value="1"/>
</dbReference>
<evidence type="ECO:0000313" key="4">
    <source>
        <dbReference type="Proteomes" id="UP000184330"/>
    </source>
</evidence>
<dbReference type="OrthoDB" id="419598at2759"/>
<proteinExistence type="inferred from homology"/>
<feature type="domain" description="NAD(P)-binding" evidence="2">
    <location>
        <begin position="7"/>
        <end position="208"/>
    </location>
</feature>
<dbReference type="GO" id="GO:0042602">
    <property type="term" value="F:riboflavin reductase (NADPH) activity"/>
    <property type="evidence" value="ECO:0007669"/>
    <property type="project" value="TreeGrafter"/>
</dbReference>
<dbReference type="InterPro" id="IPR016040">
    <property type="entry name" value="NAD(P)-bd_dom"/>
</dbReference>
<protein>
    <recommendedName>
        <fullName evidence="2">NAD(P)-binding domain-containing protein</fullName>
    </recommendedName>
</protein>